<feature type="domain" description="PAC" evidence="10">
    <location>
        <begin position="339"/>
        <end position="389"/>
    </location>
</feature>
<feature type="domain" description="PAS" evidence="9">
    <location>
        <begin position="140"/>
        <end position="213"/>
    </location>
</feature>
<evidence type="ECO:0000256" key="2">
    <source>
        <dbReference type="ARBA" id="ARBA00012438"/>
    </source>
</evidence>
<dbReference type="Pfam" id="PF02518">
    <property type="entry name" value="HATPase_c"/>
    <property type="match status" value="1"/>
</dbReference>
<dbReference type="InterPro" id="IPR000014">
    <property type="entry name" value="PAS"/>
</dbReference>
<evidence type="ECO:0000313" key="11">
    <source>
        <dbReference type="EMBL" id="UTF55100.1"/>
    </source>
</evidence>
<keyword evidence="3 6" id="KW-0597">Phosphoprotein</keyword>
<dbReference type="InterPro" id="IPR001789">
    <property type="entry name" value="Sig_transdc_resp-reg_receiver"/>
</dbReference>
<evidence type="ECO:0000256" key="4">
    <source>
        <dbReference type="ARBA" id="ARBA00022679"/>
    </source>
</evidence>
<keyword evidence="5" id="KW-0418">Kinase</keyword>
<dbReference type="InterPro" id="IPR003594">
    <property type="entry name" value="HATPase_dom"/>
</dbReference>
<organism evidence="11 12">
    <name type="scientific">Natronosalvus rutilus</name>
    <dbReference type="NCBI Taxonomy" id="2953753"/>
    <lineage>
        <taxon>Archaea</taxon>
        <taxon>Methanobacteriati</taxon>
        <taxon>Methanobacteriota</taxon>
        <taxon>Stenosarchaea group</taxon>
        <taxon>Halobacteria</taxon>
        <taxon>Halobacteriales</taxon>
        <taxon>Natrialbaceae</taxon>
        <taxon>Natronosalvus</taxon>
    </lineage>
</organism>
<dbReference type="InterPro" id="IPR035965">
    <property type="entry name" value="PAS-like_dom_sf"/>
</dbReference>
<evidence type="ECO:0000256" key="3">
    <source>
        <dbReference type="ARBA" id="ARBA00022553"/>
    </source>
</evidence>
<dbReference type="Proteomes" id="UP001056855">
    <property type="component" value="Chromosome"/>
</dbReference>
<dbReference type="Pfam" id="PF13188">
    <property type="entry name" value="PAS_8"/>
    <property type="match status" value="1"/>
</dbReference>
<dbReference type="Gene3D" id="1.10.287.130">
    <property type="match status" value="1"/>
</dbReference>
<evidence type="ECO:0000259" key="8">
    <source>
        <dbReference type="PROSITE" id="PS50110"/>
    </source>
</evidence>
<feature type="domain" description="PAS" evidence="9">
    <location>
        <begin position="267"/>
        <end position="324"/>
    </location>
</feature>
<dbReference type="SMART" id="SM00388">
    <property type="entry name" value="HisKA"/>
    <property type="match status" value="1"/>
</dbReference>
<dbReference type="InterPro" id="IPR036097">
    <property type="entry name" value="HisK_dim/P_sf"/>
</dbReference>
<dbReference type="SMART" id="SM00086">
    <property type="entry name" value="PAC"/>
    <property type="match status" value="2"/>
</dbReference>
<dbReference type="NCBIfam" id="TIGR00229">
    <property type="entry name" value="sensory_box"/>
    <property type="match status" value="2"/>
</dbReference>
<dbReference type="Pfam" id="PF08447">
    <property type="entry name" value="PAS_3"/>
    <property type="match status" value="1"/>
</dbReference>
<dbReference type="RefSeq" id="WP_254159852.1">
    <property type="nucleotide sequence ID" value="NZ_CP100355.1"/>
</dbReference>
<dbReference type="PROSITE" id="PS50112">
    <property type="entry name" value="PAS"/>
    <property type="match status" value="2"/>
</dbReference>
<dbReference type="SMART" id="SM00091">
    <property type="entry name" value="PAS"/>
    <property type="match status" value="2"/>
</dbReference>
<dbReference type="GeneID" id="73289895"/>
<evidence type="ECO:0000256" key="1">
    <source>
        <dbReference type="ARBA" id="ARBA00000085"/>
    </source>
</evidence>
<evidence type="ECO:0000256" key="6">
    <source>
        <dbReference type="PROSITE-ProRule" id="PRU00169"/>
    </source>
</evidence>
<dbReference type="PROSITE" id="PS50109">
    <property type="entry name" value="HIS_KIN"/>
    <property type="match status" value="1"/>
</dbReference>
<dbReference type="GO" id="GO:0000155">
    <property type="term" value="F:phosphorelay sensor kinase activity"/>
    <property type="evidence" value="ECO:0007669"/>
    <property type="project" value="InterPro"/>
</dbReference>
<feature type="domain" description="Response regulatory" evidence="8">
    <location>
        <begin position="9"/>
        <end position="125"/>
    </location>
</feature>
<dbReference type="InterPro" id="IPR011006">
    <property type="entry name" value="CheY-like_superfamily"/>
</dbReference>
<feature type="domain" description="PAC" evidence="10">
    <location>
        <begin position="213"/>
        <end position="266"/>
    </location>
</feature>
<dbReference type="PROSITE" id="PS50113">
    <property type="entry name" value="PAC"/>
    <property type="match status" value="2"/>
</dbReference>
<dbReference type="InterPro" id="IPR005467">
    <property type="entry name" value="His_kinase_dom"/>
</dbReference>
<dbReference type="PANTHER" id="PTHR43304">
    <property type="entry name" value="PHYTOCHROME-LIKE PROTEIN CPH1"/>
    <property type="match status" value="1"/>
</dbReference>
<dbReference type="PANTHER" id="PTHR43304:SF1">
    <property type="entry name" value="PAC DOMAIN-CONTAINING PROTEIN"/>
    <property type="match status" value="1"/>
</dbReference>
<feature type="domain" description="Histidine kinase" evidence="7">
    <location>
        <begin position="400"/>
        <end position="588"/>
    </location>
</feature>
<dbReference type="AlphaFoldDB" id="A0A9E7NDR9"/>
<dbReference type="SMART" id="SM00448">
    <property type="entry name" value="REC"/>
    <property type="match status" value="1"/>
</dbReference>
<dbReference type="InterPro" id="IPR003661">
    <property type="entry name" value="HisK_dim/P_dom"/>
</dbReference>
<dbReference type="CDD" id="cd00082">
    <property type="entry name" value="HisKA"/>
    <property type="match status" value="1"/>
</dbReference>
<sequence length="593" mass="66356">MNDSSAVISVLHVDDDPHFTDLASTFLERTDPQFDVVTASNPPDGLQLLAESRIDCVVSDYDMPHTNGIEFLEQLRRDHPELPFILYTGKGSEEIASDAISAGVTDYLQKERGTSQYTVLANRIRNAVEQSRAKRATRESQTKLTQIAAKADDVLYMFSADWTDLLFVNSAYEDLWGDSIEALEADPKRFLERIHPDDRDCVREVMQTVSEGSSKTIEYRVVVDDEQRWVRADSKPILDSTGEPGRIVGFVRNITAQKRREDQLRSSRARLEALFENSPDMIAVHDAEGRIRDVNDRFAKALGYAATDLVGLPVWEVDTTIEPDRAQAFWSGLPTNDPRRFEAELQRRDGTTFPVEVHLIRLDLDGKDRFVAMDRDISDQKTRERELLRQNERLDRFASVVSHDLRNPLQVAQGRLELLEEDCESDHLTDLDAALERMNALVDDLLTLAHEGDAAVDLEVVDLTDLAEACWATVRTEAAILDADSAPAVRANRQQLRQLLENLFRNAVEHGGDAVTVTVGGVENGFYVADDGRGIPDGERESVFESGYSTSTDGTGYGLSIVDRIVDLHGWERQFVESSAGGVRIDVSNVETC</sequence>
<accession>A0A9E7NDR9</accession>
<dbReference type="CDD" id="cd00075">
    <property type="entry name" value="HATPase"/>
    <property type="match status" value="1"/>
</dbReference>
<dbReference type="Pfam" id="PF00072">
    <property type="entry name" value="Response_reg"/>
    <property type="match status" value="1"/>
</dbReference>
<name>A0A9E7NDR9_9EURY</name>
<comment type="catalytic activity">
    <reaction evidence="1">
        <text>ATP + protein L-histidine = ADP + protein N-phospho-L-histidine.</text>
        <dbReference type="EC" id="2.7.13.3"/>
    </reaction>
</comment>
<dbReference type="KEGG" id="sawl:NGM29_07575"/>
<reference evidence="11" key="1">
    <citation type="submission" date="2022-06" db="EMBL/GenBank/DDBJ databases">
        <title>Diverse halophilic archaea isolated from saline environments.</title>
        <authorList>
            <person name="Cui H.-L."/>
        </authorList>
    </citation>
    <scope>NUCLEOTIDE SEQUENCE</scope>
    <source>
        <strain evidence="11">WLHS1</strain>
    </source>
</reference>
<dbReference type="Gene3D" id="3.30.565.10">
    <property type="entry name" value="Histidine kinase-like ATPase, C-terminal domain"/>
    <property type="match status" value="1"/>
</dbReference>
<dbReference type="SUPFAM" id="SSF55874">
    <property type="entry name" value="ATPase domain of HSP90 chaperone/DNA topoisomerase II/histidine kinase"/>
    <property type="match status" value="1"/>
</dbReference>
<dbReference type="EC" id="2.7.13.3" evidence="2"/>
<dbReference type="InterPro" id="IPR013655">
    <property type="entry name" value="PAS_fold_3"/>
</dbReference>
<evidence type="ECO:0000256" key="5">
    <source>
        <dbReference type="ARBA" id="ARBA00022777"/>
    </source>
</evidence>
<evidence type="ECO:0000259" key="7">
    <source>
        <dbReference type="PROSITE" id="PS50109"/>
    </source>
</evidence>
<dbReference type="SUPFAM" id="SSF52172">
    <property type="entry name" value="CheY-like"/>
    <property type="match status" value="1"/>
</dbReference>
<dbReference type="InterPro" id="IPR052162">
    <property type="entry name" value="Sensor_kinase/Photoreceptor"/>
</dbReference>
<dbReference type="SMART" id="SM00387">
    <property type="entry name" value="HATPase_c"/>
    <property type="match status" value="1"/>
</dbReference>
<protein>
    <recommendedName>
        <fullName evidence="2">histidine kinase</fullName>
        <ecNumber evidence="2">2.7.13.3</ecNumber>
    </recommendedName>
</protein>
<dbReference type="EMBL" id="CP100355">
    <property type="protein sequence ID" value="UTF55100.1"/>
    <property type="molecule type" value="Genomic_DNA"/>
</dbReference>
<proteinExistence type="predicted"/>
<dbReference type="SUPFAM" id="SSF47384">
    <property type="entry name" value="Homodimeric domain of signal transducing histidine kinase"/>
    <property type="match status" value="1"/>
</dbReference>
<dbReference type="CDD" id="cd00156">
    <property type="entry name" value="REC"/>
    <property type="match status" value="1"/>
</dbReference>
<dbReference type="PRINTS" id="PR00344">
    <property type="entry name" value="BCTRLSENSOR"/>
</dbReference>
<dbReference type="CDD" id="cd00130">
    <property type="entry name" value="PAS"/>
    <property type="match status" value="2"/>
</dbReference>
<dbReference type="InterPro" id="IPR001610">
    <property type="entry name" value="PAC"/>
</dbReference>
<dbReference type="SUPFAM" id="SSF55785">
    <property type="entry name" value="PYP-like sensor domain (PAS domain)"/>
    <property type="match status" value="2"/>
</dbReference>
<gene>
    <name evidence="11" type="ORF">NGM29_07575</name>
</gene>
<dbReference type="Gene3D" id="3.30.450.20">
    <property type="entry name" value="PAS domain"/>
    <property type="match status" value="2"/>
</dbReference>
<dbReference type="InterPro" id="IPR000700">
    <property type="entry name" value="PAS-assoc_C"/>
</dbReference>
<dbReference type="Gene3D" id="3.40.50.2300">
    <property type="match status" value="1"/>
</dbReference>
<evidence type="ECO:0000313" key="12">
    <source>
        <dbReference type="Proteomes" id="UP001056855"/>
    </source>
</evidence>
<keyword evidence="12" id="KW-1185">Reference proteome</keyword>
<dbReference type="InterPro" id="IPR036890">
    <property type="entry name" value="HATPase_C_sf"/>
</dbReference>
<evidence type="ECO:0000259" key="9">
    <source>
        <dbReference type="PROSITE" id="PS50112"/>
    </source>
</evidence>
<dbReference type="InterPro" id="IPR004358">
    <property type="entry name" value="Sig_transdc_His_kin-like_C"/>
</dbReference>
<evidence type="ECO:0000259" key="10">
    <source>
        <dbReference type="PROSITE" id="PS50113"/>
    </source>
</evidence>
<dbReference type="Pfam" id="PF00512">
    <property type="entry name" value="HisKA"/>
    <property type="match status" value="1"/>
</dbReference>
<keyword evidence="4" id="KW-0808">Transferase</keyword>
<dbReference type="PROSITE" id="PS50110">
    <property type="entry name" value="RESPONSE_REGULATORY"/>
    <property type="match status" value="1"/>
</dbReference>
<feature type="modified residue" description="4-aspartylphosphate" evidence="6">
    <location>
        <position position="60"/>
    </location>
</feature>